<keyword evidence="1" id="KW-1133">Transmembrane helix</keyword>
<dbReference type="OrthoDB" id="368498at2759"/>
<evidence type="ECO:0000313" key="2">
    <source>
        <dbReference type="EMBL" id="ETW42984.1"/>
    </source>
</evidence>
<feature type="transmembrane region" description="Helical" evidence="1">
    <location>
        <begin position="212"/>
        <end position="231"/>
    </location>
</feature>
<accession>W4IIV1</accession>
<name>W4IIV1_PLAFA</name>
<dbReference type="EMBL" id="KI926045">
    <property type="protein sequence ID" value="ETW42984.1"/>
    <property type="molecule type" value="Genomic_DNA"/>
</dbReference>
<keyword evidence="1" id="KW-0812">Transmembrane</keyword>
<organism evidence="2 3">
    <name type="scientific">Plasmodium falciparum NF135/5.C10</name>
    <dbReference type="NCBI Taxonomy" id="1036726"/>
    <lineage>
        <taxon>Eukaryota</taxon>
        <taxon>Sar</taxon>
        <taxon>Alveolata</taxon>
        <taxon>Apicomplexa</taxon>
        <taxon>Aconoidasida</taxon>
        <taxon>Haemosporida</taxon>
        <taxon>Plasmodiidae</taxon>
        <taxon>Plasmodium</taxon>
        <taxon>Plasmodium (Laverania)</taxon>
    </lineage>
</organism>
<evidence type="ECO:0000313" key="3">
    <source>
        <dbReference type="Proteomes" id="UP000019114"/>
    </source>
</evidence>
<protein>
    <submittedName>
        <fullName evidence="2">Uncharacterized protein</fullName>
    </submittedName>
</protein>
<feature type="transmembrane region" description="Helical" evidence="1">
    <location>
        <begin position="42"/>
        <end position="62"/>
    </location>
</feature>
<gene>
    <name evidence="2" type="ORF">PFNF135_02459</name>
</gene>
<sequence length="260" mass="31473">MYELSNKYMIDVKRCIKVYRACLILHVILAILQLLTPRPFLFLSHLVVVFIGIDCFCSYLTFKYFCFTVVNMICGISDFIWLLFKCIGKNKFQWLDPQHYWKIINMDNIFLEFLSTSLHYMIEDKESDEESPQNLQKKYEYIKNFFKLLPIQKKTFAWKIYIELFIIVIGIFLYFIGSYISWQLYKYSLNYNHNDLIFPNYHYGHTMKVLNFYFFLCFTSFNAKNICTGIVKEDIKRKTKQKKKTSGKYDIDIYYPFLYL</sequence>
<feature type="transmembrane region" description="Helical" evidence="1">
    <location>
        <begin position="160"/>
        <end position="182"/>
    </location>
</feature>
<reference evidence="2 3" key="2">
    <citation type="submission" date="2013-02" db="EMBL/GenBank/DDBJ databases">
        <title>The Genome Sequence of Plasmodium falciparum NF135/5.C10.</title>
        <authorList>
            <consortium name="The Broad Institute Genome Sequencing Platform"/>
            <consortium name="The Broad Institute Genome Sequencing Center for Infectious Disease"/>
            <person name="Neafsey D."/>
            <person name="Cheeseman I."/>
            <person name="Volkman S."/>
            <person name="Adams J."/>
            <person name="Walker B."/>
            <person name="Young S.K."/>
            <person name="Zeng Q."/>
            <person name="Gargeya S."/>
            <person name="Fitzgerald M."/>
            <person name="Haas B."/>
            <person name="Abouelleil A."/>
            <person name="Alvarado L."/>
            <person name="Arachchi H.M."/>
            <person name="Berlin A.M."/>
            <person name="Chapman S.B."/>
            <person name="Dewar J."/>
            <person name="Goldberg J."/>
            <person name="Griggs A."/>
            <person name="Gujja S."/>
            <person name="Hansen M."/>
            <person name="Howarth C."/>
            <person name="Imamovic A."/>
            <person name="Larimer J."/>
            <person name="McCowan C."/>
            <person name="Murphy C."/>
            <person name="Neiman D."/>
            <person name="Pearson M."/>
            <person name="Priest M."/>
            <person name="Roberts A."/>
            <person name="Saif S."/>
            <person name="Shea T."/>
            <person name="Sisk P."/>
            <person name="Sykes S."/>
            <person name="Wortman J."/>
            <person name="Nusbaum C."/>
            <person name="Birren B."/>
        </authorList>
    </citation>
    <scope>NUCLEOTIDE SEQUENCE [LARGE SCALE GENOMIC DNA]</scope>
    <source>
        <strain evidence="2 3">NF135/5.C10</strain>
    </source>
</reference>
<evidence type="ECO:0000256" key="1">
    <source>
        <dbReference type="SAM" id="Phobius"/>
    </source>
</evidence>
<reference evidence="2 3" key="1">
    <citation type="submission" date="2013-02" db="EMBL/GenBank/DDBJ databases">
        <title>The Genome Annotation of Plasmodium falciparum NF135/5.C10.</title>
        <authorList>
            <consortium name="The Broad Institute Genome Sequencing Platform"/>
            <consortium name="The Broad Institute Genome Sequencing Center for Infectious Disease"/>
            <person name="Neafsey D."/>
            <person name="Hoffman S."/>
            <person name="Volkman S."/>
            <person name="Rosenthal P."/>
            <person name="Walker B."/>
            <person name="Young S.K."/>
            <person name="Zeng Q."/>
            <person name="Gargeya S."/>
            <person name="Fitzgerald M."/>
            <person name="Haas B."/>
            <person name="Abouelleil A."/>
            <person name="Allen A.W."/>
            <person name="Alvarado L."/>
            <person name="Arachchi H.M."/>
            <person name="Berlin A.M."/>
            <person name="Chapman S.B."/>
            <person name="Gainer-Dewar J."/>
            <person name="Goldberg J."/>
            <person name="Griggs A."/>
            <person name="Gujja S."/>
            <person name="Hansen M."/>
            <person name="Howarth C."/>
            <person name="Imamovic A."/>
            <person name="Ireland A."/>
            <person name="Larimer J."/>
            <person name="McCowan C."/>
            <person name="Murphy C."/>
            <person name="Pearson M."/>
            <person name="Poon T.W."/>
            <person name="Priest M."/>
            <person name="Roberts A."/>
            <person name="Saif S."/>
            <person name="Shea T."/>
            <person name="Sisk P."/>
            <person name="Sykes S."/>
            <person name="Wortman J."/>
            <person name="Nusbaum C."/>
            <person name="Birren B."/>
        </authorList>
    </citation>
    <scope>NUCLEOTIDE SEQUENCE [LARGE SCALE GENOMIC DNA]</scope>
    <source>
        <strain evidence="2 3">NF135/5.C10</strain>
    </source>
</reference>
<keyword evidence="1" id="KW-0472">Membrane</keyword>
<dbReference type="Proteomes" id="UP000019114">
    <property type="component" value="Unassembled WGS sequence"/>
</dbReference>
<proteinExistence type="predicted"/>
<feature type="transmembrane region" description="Helical" evidence="1">
    <location>
        <begin position="18"/>
        <end position="36"/>
    </location>
</feature>
<dbReference type="AlphaFoldDB" id="W4IIV1"/>